<dbReference type="CDD" id="cd16148">
    <property type="entry name" value="sulfatase_like"/>
    <property type="match status" value="1"/>
</dbReference>
<evidence type="ECO:0000313" key="4">
    <source>
        <dbReference type="EMBL" id="TBL69285.1"/>
    </source>
</evidence>
<gene>
    <name evidence="4" type="ORF">EYB31_36095</name>
</gene>
<feature type="domain" description="Sulfatase N-terminal" evidence="3">
    <location>
        <begin position="4"/>
        <end position="328"/>
    </location>
</feature>
<dbReference type="SUPFAM" id="SSF53649">
    <property type="entry name" value="Alkaline phosphatase-like"/>
    <property type="match status" value="1"/>
</dbReference>
<comment type="similarity">
    <text evidence="1">Belongs to the sulfatase family.</text>
</comment>
<dbReference type="InterPro" id="IPR017850">
    <property type="entry name" value="Alkaline_phosphatase_core_sf"/>
</dbReference>
<organism evidence="4 5">
    <name type="scientific">Paenibacillus thalictri</name>
    <dbReference type="NCBI Taxonomy" id="2527873"/>
    <lineage>
        <taxon>Bacteria</taxon>
        <taxon>Bacillati</taxon>
        <taxon>Bacillota</taxon>
        <taxon>Bacilli</taxon>
        <taxon>Bacillales</taxon>
        <taxon>Paenibacillaceae</taxon>
        <taxon>Paenibacillus</taxon>
    </lineage>
</organism>
<evidence type="ECO:0000313" key="5">
    <source>
        <dbReference type="Proteomes" id="UP000293142"/>
    </source>
</evidence>
<dbReference type="GO" id="GO:0004065">
    <property type="term" value="F:arylsulfatase activity"/>
    <property type="evidence" value="ECO:0007669"/>
    <property type="project" value="TreeGrafter"/>
</dbReference>
<dbReference type="InterPro" id="IPR050738">
    <property type="entry name" value="Sulfatase"/>
</dbReference>
<dbReference type="Proteomes" id="UP000293142">
    <property type="component" value="Unassembled WGS sequence"/>
</dbReference>
<comment type="caution">
    <text evidence="4">The sequence shown here is derived from an EMBL/GenBank/DDBJ whole genome shotgun (WGS) entry which is preliminary data.</text>
</comment>
<evidence type="ECO:0000256" key="1">
    <source>
        <dbReference type="ARBA" id="ARBA00008779"/>
    </source>
</evidence>
<evidence type="ECO:0000256" key="2">
    <source>
        <dbReference type="ARBA" id="ARBA00022801"/>
    </source>
</evidence>
<dbReference type="Pfam" id="PF00884">
    <property type="entry name" value="Sulfatase"/>
    <property type="match status" value="1"/>
</dbReference>
<sequence>MKAIVILLDSVNRHFLGLYGQALAHTPNIDRLAKKSVIFDNHWAGSLPCMPARRDLFTGRLNFLERNWGPMEPFDHSLGEALREHGVYSHMVTDHYHYFRTGGENYVQQFDTYAFVRGQELDPWVSKVSRPESAAAFIGKRHPQYELNRTAFHSEADFPSPKTLKQAAEWLESNKDEDRFLLWAEAFDPHEPFDLPQERLHPILHSYSGPEYMWPEYGVVDVPDQALAHIRSRYSALLEMADHWVGKLLDVLDRHNLWEDTTVIFTSDHGYLLGEHSFFAKNYMPVYNEIARLPLTVHLPGGAHAGTRIQALTQSVDLYPTLLESFGIDPQRSCRNRLHGKSLLPLINGQSDKLRDELIYGYFGKNVNITDGQWVYFRSAGEADNRPLHVYTAMPTTLGHALGPSHIEDLKAIEAGAFLSWTEYPVYRIPGHVIRTNDRTQSFLHTGDLIKAHRLFDLSADPCQNNQLFDEDAEKQMIYKLISCMHRHDAPEEQFARLGLQARL</sequence>
<evidence type="ECO:0000259" key="3">
    <source>
        <dbReference type="Pfam" id="PF00884"/>
    </source>
</evidence>
<accession>A0A4Q9DDM7</accession>
<dbReference type="InterPro" id="IPR000917">
    <property type="entry name" value="Sulfatase_N"/>
</dbReference>
<protein>
    <submittedName>
        <fullName evidence="4">Sulfatase</fullName>
    </submittedName>
</protein>
<dbReference type="OrthoDB" id="9762324at2"/>
<proteinExistence type="inferred from homology"/>
<dbReference type="RefSeq" id="WP_131018435.1">
    <property type="nucleotide sequence ID" value="NZ_SIRE01000039.1"/>
</dbReference>
<dbReference type="Gene3D" id="3.40.720.10">
    <property type="entry name" value="Alkaline Phosphatase, subunit A"/>
    <property type="match status" value="1"/>
</dbReference>
<name>A0A4Q9DDM7_9BACL</name>
<dbReference type="PANTHER" id="PTHR42693:SF53">
    <property type="entry name" value="ENDO-4-O-SULFATASE"/>
    <property type="match status" value="1"/>
</dbReference>
<dbReference type="EMBL" id="SIRE01000039">
    <property type="protein sequence ID" value="TBL69285.1"/>
    <property type="molecule type" value="Genomic_DNA"/>
</dbReference>
<dbReference type="AlphaFoldDB" id="A0A4Q9DDM7"/>
<keyword evidence="2" id="KW-0378">Hydrolase</keyword>
<keyword evidence="5" id="KW-1185">Reference proteome</keyword>
<dbReference type="PANTHER" id="PTHR42693">
    <property type="entry name" value="ARYLSULFATASE FAMILY MEMBER"/>
    <property type="match status" value="1"/>
</dbReference>
<reference evidence="4 5" key="1">
    <citation type="submission" date="2019-02" db="EMBL/GenBank/DDBJ databases">
        <title>Paenibacillus sp. nov., isolated from surface-sterilized tissue of Thalictrum simplex L.</title>
        <authorList>
            <person name="Tuo L."/>
        </authorList>
    </citation>
    <scope>NUCLEOTIDE SEQUENCE [LARGE SCALE GENOMIC DNA]</scope>
    <source>
        <strain evidence="4 5">N2SHLJ1</strain>
    </source>
</reference>